<dbReference type="InterPro" id="IPR000209">
    <property type="entry name" value="Peptidase_S8/S53_dom"/>
</dbReference>
<organism evidence="10 11">
    <name type="scientific">Microlunatus flavus</name>
    <dbReference type="NCBI Taxonomy" id="1036181"/>
    <lineage>
        <taxon>Bacteria</taxon>
        <taxon>Bacillati</taxon>
        <taxon>Actinomycetota</taxon>
        <taxon>Actinomycetes</taxon>
        <taxon>Propionibacteriales</taxon>
        <taxon>Propionibacteriaceae</taxon>
        <taxon>Microlunatus</taxon>
    </lineage>
</organism>
<evidence type="ECO:0000256" key="7">
    <source>
        <dbReference type="ARBA" id="ARBA00023145"/>
    </source>
</evidence>
<dbReference type="Gene3D" id="3.40.50.200">
    <property type="entry name" value="Peptidase S8/S53 domain"/>
    <property type="match status" value="1"/>
</dbReference>
<keyword evidence="6" id="KW-0106">Calcium</keyword>
<evidence type="ECO:0000259" key="9">
    <source>
        <dbReference type="PROSITE" id="PS51695"/>
    </source>
</evidence>
<reference evidence="11" key="1">
    <citation type="submission" date="2016-10" db="EMBL/GenBank/DDBJ databases">
        <authorList>
            <person name="Varghese N."/>
            <person name="Submissions S."/>
        </authorList>
    </citation>
    <scope>NUCLEOTIDE SEQUENCE [LARGE SCALE GENOMIC DNA]</scope>
    <source>
        <strain evidence="11">CGMCC 4.6856</strain>
    </source>
</reference>
<dbReference type="PANTHER" id="PTHR14218:SF15">
    <property type="entry name" value="TRIPEPTIDYL-PEPTIDASE 1"/>
    <property type="match status" value="1"/>
</dbReference>
<evidence type="ECO:0000256" key="4">
    <source>
        <dbReference type="ARBA" id="ARBA00022801"/>
    </source>
</evidence>
<dbReference type="STRING" id="1036181.SAMN05421756_1143"/>
<accession>A0A1H9NFI2</accession>
<dbReference type="PROSITE" id="PS51695">
    <property type="entry name" value="SEDOLISIN"/>
    <property type="match status" value="1"/>
</dbReference>
<dbReference type="PANTHER" id="PTHR14218">
    <property type="entry name" value="PROTEASE S8 TRIPEPTIDYL PEPTIDASE I CLN2"/>
    <property type="match status" value="1"/>
</dbReference>
<dbReference type="GO" id="GO:0046872">
    <property type="term" value="F:metal ion binding"/>
    <property type="evidence" value="ECO:0007669"/>
    <property type="project" value="UniProtKB-KW"/>
</dbReference>
<gene>
    <name evidence="10" type="ORF">SAMN05421756_1143</name>
</gene>
<dbReference type="InterPro" id="IPR050819">
    <property type="entry name" value="Tripeptidyl-peptidase_I"/>
</dbReference>
<dbReference type="GO" id="GO:0004252">
    <property type="term" value="F:serine-type endopeptidase activity"/>
    <property type="evidence" value="ECO:0007669"/>
    <property type="project" value="InterPro"/>
</dbReference>
<dbReference type="SUPFAM" id="SSF54897">
    <property type="entry name" value="Protease propeptides/inhibitors"/>
    <property type="match status" value="1"/>
</dbReference>
<keyword evidence="4" id="KW-0378">Hydrolase</keyword>
<dbReference type="AlphaFoldDB" id="A0A1H9NFI2"/>
<dbReference type="Proteomes" id="UP000198504">
    <property type="component" value="Unassembled WGS sequence"/>
</dbReference>
<evidence type="ECO:0000313" key="10">
    <source>
        <dbReference type="EMBL" id="SER34153.1"/>
    </source>
</evidence>
<dbReference type="InterPro" id="IPR036852">
    <property type="entry name" value="Peptidase_S8/S53_dom_sf"/>
</dbReference>
<dbReference type="GO" id="GO:0006508">
    <property type="term" value="P:proteolysis"/>
    <property type="evidence" value="ECO:0007669"/>
    <property type="project" value="UniProtKB-KW"/>
</dbReference>
<keyword evidence="2" id="KW-0645">Protease</keyword>
<dbReference type="CDD" id="cd04056">
    <property type="entry name" value="Peptidases_S53"/>
    <property type="match status" value="1"/>
</dbReference>
<dbReference type="Pfam" id="PF09286">
    <property type="entry name" value="Pro-kuma_activ"/>
    <property type="match status" value="1"/>
</dbReference>
<dbReference type="SUPFAM" id="SSF52743">
    <property type="entry name" value="Subtilisin-like"/>
    <property type="match status" value="1"/>
</dbReference>
<feature type="domain" description="Peptidase S53" evidence="9">
    <location>
        <begin position="176"/>
        <end position="545"/>
    </location>
</feature>
<name>A0A1H9NFI2_9ACTN</name>
<dbReference type="PROSITE" id="PS00138">
    <property type="entry name" value="SUBTILASE_SER"/>
    <property type="match status" value="1"/>
</dbReference>
<evidence type="ECO:0000313" key="11">
    <source>
        <dbReference type="Proteomes" id="UP000198504"/>
    </source>
</evidence>
<dbReference type="InterPro" id="IPR023828">
    <property type="entry name" value="Peptidase_S8_Ser-AS"/>
</dbReference>
<evidence type="ECO:0000256" key="8">
    <source>
        <dbReference type="SAM" id="MobiDB-lite"/>
    </source>
</evidence>
<keyword evidence="3" id="KW-0479">Metal-binding</keyword>
<keyword evidence="7" id="KW-0865">Zymogen</keyword>
<keyword evidence="11" id="KW-1185">Reference proteome</keyword>
<dbReference type="SMART" id="SM00944">
    <property type="entry name" value="Pro-kuma_activ"/>
    <property type="match status" value="1"/>
</dbReference>
<dbReference type="InterPro" id="IPR015366">
    <property type="entry name" value="S53_propep"/>
</dbReference>
<comment type="cofactor">
    <cofactor evidence="1">
        <name>Ca(2+)</name>
        <dbReference type="ChEBI" id="CHEBI:29108"/>
    </cofactor>
</comment>
<dbReference type="CDD" id="cd11377">
    <property type="entry name" value="Pro-peptidase_S53"/>
    <property type="match status" value="1"/>
</dbReference>
<dbReference type="GO" id="GO:0008240">
    <property type="term" value="F:tripeptidyl-peptidase activity"/>
    <property type="evidence" value="ECO:0007669"/>
    <property type="project" value="TreeGrafter"/>
</dbReference>
<dbReference type="Pfam" id="PF00082">
    <property type="entry name" value="Peptidase_S8"/>
    <property type="match status" value="1"/>
</dbReference>
<dbReference type="EMBL" id="FOFA01000014">
    <property type="protein sequence ID" value="SER34153.1"/>
    <property type="molecule type" value="Genomic_DNA"/>
</dbReference>
<feature type="region of interest" description="Disordered" evidence="8">
    <location>
        <begin position="349"/>
        <end position="398"/>
    </location>
</feature>
<protein>
    <submittedName>
        <fullName evidence="10">Kumamolisin</fullName>
    </submittedName>
</protein>
<proteinExistence type="predicted"/>
<evidence type="ECO:0000256" key="5">
    <source>
        <dbReference type="ARBA" id="ARBA00022825"/>
    </source>
</evidence>
<evidence type="ECO:0000256" key="1">
    <source>
        <dbReference type="ARBA" id="ARBA00001913"/>
    </source>
</evidence>
<evidence type="ECO:0000256" key="2">
    <source>
        <dbReference type="ARBA" id="ARBA00022670"/>
    </source>
</evidence>
<sequence>MLPTGAEVGGSAGLPPALTVDVVLRSHDPAGMRDLARELGRPGSPSFRNFLTPAEVHARFGPLPEDVEAVSAWLRSERLTPGPPTGGGLVVSATGSPEQVARAFKTSFGTYRLADGRPVFANRSAPQVPAQLRSAIDGVVGLNNLVAPDHLNGRARSTAAPSPCSAAVKSAKKAKAYTYDKLAKAYGLDALLAAGHRGAGRTIGLFELDNWSTKDVATFQKCYGTHAKVEQVEVGAGAPDENVGEATLDIETAIALAPEADVLVYNTQYSDLDSYPAAAVDEYARIVDDNRADVLSISYGACESWVEETDPSFITTENVLFQEAALQGISVLASSGDEGSEGCHRLRDGDKSLSVEDPASQPYVTGVGGTTLSKVKGPKEKVWNGRRSGSTGGGVSELWPMPVWQSGRGVIGKDSSGAPCGSAGYCRQVPDVAASADPNHGYGIYVDGRWEGFGGTSAATPLWAALVADVLSSVDDPTARLGFLNPVLYSAAATSKKAPFHDVRSGNNDWTRSHHKSYSARKGYDMATGLGTPNAGRLLKALAPLTEGIRFTDANGTGAPPSSLGSFSLHPYPDDSCEPGTSPTSVEGPRTITLSSALDCYQVGPDWATWSHGYDGVVYVVRDNPGAFSTVTLQLPAGTKAFYFYAEPDEFETFNLMATESSGASSGPLQVYGDSGAQFYGFYAQGSSSISSITVSCDTDFALGEFGTN</sequence>
<keyword evidence="5" id="KW-0720">Serine protease</keyword>
<evidence type="ECO:0000256" key="3">
    <source>
        <dbReference type="ARBA" id="ARBA00022723"/>
    </source>
</evidence>
<dbReference type="InterPro" id="IPR030400">
    <property type="entry name" value="Sedolisin_dom"/>
</dbReference>
<evidence type="ECO:0000256" key="6">
    <source>
        <dbReference type="ARBA" id="ARBA00022837"/>
    </source>
</evidence>